<evidence type="ECO:0000313" key="4">
    <source>
        <dbReference type="Proteomes" id="UP000199675"/>
    </source>
</evidence>
<feature type="domain" description="TTHB210-like" evidence="2">
    <location>
        <begin position="68"/>
        <end position="98"/>
    </location>
</feature>
<keyword evidence="1" id="KW-0732">Signal</keyword>
<dbReference type="CDD" id="cd11669">
    <property type="entry name" value="TTHB210-like"/>
    <property type="match status" value="1"/>
</dbReference>
<reference evidence="3 4" key="1">
    <citation type="submission" date="2016-10" db="EMBL/GenBank/DDBJ databases">
        <authorList>
            <person name="de Groot N.N."/>
        </authorList>
    </citation>
    <scope>NUCLEOTIDE SEQUENCE [LARGE SCALE GENOMIC DNA]</scope>
    <source>
        <strain evidence="3 4">CGMCC 1.7059</strain>
    </source>
</reference>
<dbReference type="RefSeq" id="WP_091811209.1">
    <property type="nucleotide sequence ID" value="NZ_FNNE01000001.1"/>
</dbReference>
<keyword evidence="4" id="KW-1185">Reference proteome</keyword>
<dbReference type="OrthoDB" id="2867208at2"/>
<dbReference type="Pfam" id="PF18197">
    <property type="entry name" value="TTHB210-like"/>
    <property type="match status" value="1"/>
</dbReference>
<evidence type="ECO:0000259" key="2">
    <source>
        <dbReference type="Pfam" id="PF18197"/>
    </source>
</evidence>
<proteinExistence type="predicted"/>
<gene>
    <name evidence="3" type="ORF">SAMN04487960_101346</name>
</gene>
<dbReference type="Proteomes" id="UP000199675">
    <property type="component" value="Unassembled WGS sequence"/>
</dbReference>
<organism evidence="3 4">
    <name type="scientific">Marinobacter mobilis</name>
    <dbReference type="NCBI Taxonomy" id="488533"/>
    <lineage>
        <taxon>Bacteria</taxon>
        <taxon>Pseudomonadati</taxon>
        <taxon>Pseudomonadota</taxon>
        <taxon>Gammaproteobacteria</taxon>
        <taxon>Pseudomonadales</taxon>
        <taxon>Marinobacteraceae</taxon>
        <taxon>Marinobacter</taxon>
    </lineage>
</organism>
<protein>
    <recommendedName>
        <fullName evidence="2">TTHB210-like domain-containing protein</fullName>
    </recommendedName>
</protein>
<dbReference type="InterPro" id="IPR033786">
    <property type="entry name" value="TTHB210-like"/>
</dbReference>
<feature type="signal peptide" evidence="1">
    <location>
        <begin position="1"/>
        <end position="25"/>
    </location>
</feature>
<name>A0A1H2QVY9_9GAMM</name>
<evidence type="ECO:0000256" key="1">
    <source>
        <dbReference type="SAM" id="SignalP"/>
    </source>
</evidence>
<dbReference type="STRING" id="488533.SAMN04487960_101346"/>
<feature type="chain" id="PRO_5011770806" description="TTHB210-like domain-containing protein" evidence="1">
    <location>
        <begin position="26"/>
        <end position="304"/>
    </location>
</feature>
<evidence type="ECO:0000313" key="3">
    <source>
        <dbReference type="EMBL" id="SDW11352.1"/>
    </source>
</evidence>
<dbReference type="InterPro" id="IPR040832">
    <property type="entry name" value="TTHB210-like_dom"/>
</dbReference>
<dbReference type="AlphaFoldDB" id="A0A1H2QVY9"/>
<accession>A0A1H2QVY9</accession>
<sequence length="304" mass="33593">MSFKKTAFALALVGLGLGSTASASANRVTGGETNELSAFVGGNQWGTTILGDQLAFGDGSYRAFSRLDANGTPVSVGVVFPKDTLEGLPGGDGEPPHDGKTCYDLDGNDIIDLHAECVGGHSKTLHFGDNATPFNSITINWEPHGHVPDGVYNKPHFDFHFYTMSQIERRQITPGQCFGLMNCAQEQEAIVPVPEQFVHPDYINTQLAFAHMGNHYVDSLSPELNGGEYTHTFILGAYNGLITFYEPMITREFLLSEPNSCYPIKQPAAYQEPGYYPQTYCIRYNPWLEHYKVSLEGFQYQQAW</sequence>
<dbReference type="EMBL" id="FNNE01000001">
    <property type="protein sequence ID" value="SDW11352.1"/>
    <property type="molecule type" value="Genomic_DNA"/>
</dbReference>